<dbReference type="EMBL" id="JAVIZJ010000002">
    <property type="protein sequence ID" value="MDR6209097.1"/>
    <property type="molecule type" value="Genomic_DNA"/>
</dbReference>
<accession>A0ACC6IEQ1</accession>
<dbReference type="Proteomes" id="UP001261666">
    <property type="component" value="Unassembled WGS sequence"/>
</dbReference>
<organism evidence="1 2">
    <name type="scientific">Nocardioides zeae</name>
    <dbReference type="NCBI Taxonomy" id="1457234"/>
    <lineage>
        <taxon>Bacteria</taxon>
        <taxon>Bacillati</taxon>
        <taxon>Actinomycetota</taxon>
        <taxon>Actinomycetes</taxon>
        <taxon>Propionibacteriales</taxon>
        <taxon>Nocardioidaceae</taxon>
        <taxon>Nocardioides</taxon>
    </lineage>
</organism>
<gene>
    <name evidence="1" type="ORF">QE364_000789</name>
</gene>
<evidence type="ECO:0000313" key="1">
    <source>
        <dbReference type="EMBL" id="MDR6209097.1"/>
    </source>
</evidence>
<proteinExistence type="predicted"/>
<reference evidence="1" key="1">
    <citation type="submission" date="2023-08" db="EMBL/GenBank/DDBJ databases">
        <title>Functional and genomic diversity of the sorghum phyllosphere microbiome.</title>
        <authorList>
            <person name="Shade A."/>
        </authorList>
    </citation>
    <scope>NUCLEOTIDE SEQUENCE</scope>
    <source>
        <strain evidence="1">SORGH_AS_0885</strain>
    </source>
</reference>
<protein>
    <submittedName>
        <fullName evidence="1">Uncharacterized protein</fullName>
    </submittedName>
</protein>
<sequence length="326" mass="35191">MNPAEFTREWEQLPTPTSNEELEAHEVIESSGVWVARDNADHQHLLVQVDDQQEVPLDQTHGLSVSVRCHSIAGRGDAPYVDLVCLDAAMQATFGAVAAEIATAVVDEPTGQRTNAVLNAVRNWRWFWGVDPGQLSVTDAVGLFGELWFLHRWAGVTAGNVTAWGGSNGARHDFQWPTTSIEVKTTSRTTGAVVHTIENLQQLEDPASGELYLYSLRIARDVLAANSVRGLAESALALLQPDPAARADLMGKLAARGYTPVGQGQGVTTYRVVEEALYRVGDGFPRVTSETFAAGLPHGVTGLSYQLDMTACGAWRTDATPGSWTP</sequence>
<name>A0ACC6IEQ1_9ACTN</name>
<evidence type="ECO:0000313" key="2">
    <source>
        <dbReference type="Proteomes" id="UP001261666"/>
    </source>
</evidence>
<keyword evidence="2" id="KW-1185">Reference proteome</keyword>
<comment type="caution">
    <text evidence="1">The sequence shown here is derived from an EMBL/GenBank/DDBJ whole genome shotgun (WGS) entry which is preliminary data.</text>
</comment>